<evidence type="ECO:0000256" key="1">
    <source>
        <dbReference type="SAM" id="Coils"/>
    </source>
</evidence>
<evidence type="ECO:0000313" key="3">
    <source>
        <dbReference type="EMBL" id="CAD7657493.1"/>
    </source>
</evidence>
<dbReference type="OrthoDB" id="6496970at2759"/>
<proteinExistence type="predicted"/>
<dbReference type="Proteomes" id="UP000728032">
    <property type="component" value="Unassembled WGS sequence"/>
</dbReference>
<organism evidence="3">
    <name type="scientific">Oppiella nova</name>
    <dbReference type="NCBI Taxonomy" id="334625"/>
    <lineage>
        <taxon>Eukaryota</taxon>
        <taxon>Metazoa</taxon>
        <taxon>Ecdysozoa</taxon>
        <taxon>Arthropoda</taxon>
        <taxon>Chelicerata</taxon>
        <taxon>Arachnida</taxon>
        <taxon>Acari</taxon>
        <taxon>Acariformes</taxon>
        <taxon>Sarcoptiformes</taxon>
        <taxon>Oribatida</taxon>
        <taxon>Brachypylina</taxon>
        <taxon>Oppioidea</taxon>
        <taxon>Oppiidae</taxon>
        <taxon>Oppiella</taxon>
    </lineage>
</organism>
<protein>
    <recommendedName>
        <fullName evidence="5">BZIP domain-containing protein</fullName>
    </recommendedName>
</protein>
<dbReference type="EMBL" id="OC927929">
    <property type="protein sequence ID" value="CAD7657493.1"/>
    <property type="molecule type" value="Genomic_DNA"/>
</dbReference>
<feature type="coiled-coil region" evidence="1">
    <location>
        <begin position="264"/>
        <end position="319"/>
    </location>
</feature>
<feature type="compositionally biased region" description="Acidic residues" evidence="2">
    <location>
        <begin position="222"/>
        <end position="235"/>
    </location>
</feature>
<gene>
    <name evidence="3" type="ORF">ONB1V03_LOCUS14123</name>
</gene>
<keyword evidence="4" id="KW-1185">Reference proteome</keyword>
<accession>A0A7R9MC58</accession>
<evidence type="ECO:0008006" key="5">
    <source>
        <dbReference type="Google" id="ProtNLM"/>
    </source>
</evidence>
<sequence length="405" mass="44487">MDSKAYKKASTVNTGGSDCSDRSTPSPTRESSPHQSLKEITRRVVSDHDYDRREQTIESSILSSVDKTAINSQSFSQFFSTFDPLMECMDTQLFGGELHAMDGSTISSAYDDEYANAPTPYMGPFDLNEIDIQDLINTTATTSSGCFSLDDNNNALLDLNGIIFSDNEVTIGADVPLATVATAATVKRVVVKHEANDYETKKAVNELKRAARKRHISAETYAYDESDDSGSDDESFVAPNEPKGKAKVGRKPSKGGNKCMSRNAIAARENREKKKRENEEMRRRMNAMSAELKETKALYERANHDIQELRNENRYLRGVIENDSAIGALIKHISGTPKLEFVGTHFVGEAPGHYGKGGGDKSPGILGAAVDDKSLRKSTRIAQKVESSGICLHVNNNRMSVELCH</sequence>
<evidence type="ECO:0000256" key="2">
    <source>
        <dbReference type="SAM" id="MobiDB-lite"/>
    </source>
</evidence>
<feature type="non-terminal residue" evidence="3">
    <location>
        <position position="1"/>
    </location>
</feature>
<name>A0A7R9MC58_9ACAR</name>
<dbReference type="EMBL" id="CAJPVJ010013104">
    <property type="protein sequence ID" value="CAG2174679.1"/>
    <property type="molecule type" value="Genomic_DNA"/>
</dbReference>
<feature type="region of interest" description="Disordered" evidence="2">
    <location>
        <begin position="222"/>
        <end position="259"/>
    </location>
</feature>
<reference evidence="3" key="1">
    <citation type="submission" date="2020-11" db="EMBL/GenBank/DDBJ databases">
        <authorList>
            <person name="Tran Van P."/>
        </authorList>
    </citation>
    <scope>NUCLEOTIDE SEQUENCE</scope>
</reference>
<keyword evidence="1" id="KW-0175">Coiled coil</keyword>
<evidence type="ECO:0000313" key="4">
    <source>
        <dbReference type="Proteomes" id="UP000728032"/>
    </source>
</evidence>
<dbReference type="AlphaFoldDB" id="A0A7R9MC58"/>
<feature type="region of interest" description="Disordered" evidence="2">
    <location>
        <begin position="1"/>
        <end position="39"/>
    </location>
</feature>